<evidence type="ECO:0000313" key="1">
    <source>
        <dbReference type="EMBL" id="CAC5358365.1"/>
    </source>
</evidence>
<accession>A0A6J7ZZA9</accession>
<reference evidence="1 2" key="1">
    <citation type="submission" date="2020-06" db="EMBL/GenBank/DDBJ databases">
        <authorList>
            <person name="Li R."/>
            <person name="Bekaert M."/>
        </authorList>
    </citation>
    <scope>NUCLEOTIDE SEQUENCE [LARGE SCALE GENOMIC DNA]</scope>
    <source>
        <strain evidence="2">wild</strain>
    </source>
</reference>
<dbReference type="OrthoDB" id="5987290at2759"/>
<keyword evidence="2" id="KW-1185">Reference proteome</keyword>
<dbReference type="EMBL" id="CACVKT020000345">
    <property type="protein sequence ID" value="CAC5358365.1"/>
    <property type="molecule type" value="Genomic_DNA"/>
</dbReference>
<dbReference type="PANTHER" id="PTHR33395">
    <property type="entry name" value="TRANSCRIPTASE, PUTATIVE-RELATED-RELATED"/>
    <property type="match status" value="1"/>
</dbReference>
<evidence type="ECO:0000313" key="2">
    <source>
        <dbReference type="Proteomes" id="UP000507470"/>
    </source>
</evidence>
<proteinExistence type="predicted"/>
<organism evidence="1 2">
    <name type="scientific">Mytilus coruscus</name>
    <name type="common">Sea mussel</name>
    <dbReference type="NCBI Taxonomy" id="42192"/>
    <lineage>
        <taxon>Eukaryota</taxon>
        <taxon>Metazoa</taxon>
        <taxon>Spiralia</taxon>
        <taxon>Lophotrochozoa</taxon>
        <taxon>Mollusca</taxon>
        <taxon>Bivalvia</taxon>
        <taxon>Autobranchia</taxon>
        <taxon>Pteriomorphia</taxon>
        <taxon>Mytilida</taxon>
        <taxon>Mytiloidea</taxon>
        <taxon>Mytilidae</taxon>
        <taxon>Mytilinae</taxon>
        <taxon>Mytilus</taxon>
    </lineage>
</organism>
<dbReference type="AlphaFoldDB" id="A0A6J7ZZA9"/>
<name>A0A6J7ZZA9_MYTCO</name>
<gene>
    <name evidence="1" type="ORF">MCOR_1646</name>
</gene>
<sequence>MHQAITEPTFYCENSSSLLDPLIVNDIHILAYHEVSENILEANTRYHCQASGILNLHKPKYTQFKRKVWDFEKGDYDRYCEELRQVDWDTLLDTNLNNAVSIVTQKILDAANKHIPNDNKDKANAFNRYFCDQSSVDDSSTNIPELNLDDIIHTLDNIIITQEEVHDQLLLLDVCKATGPDSISTRFLKYAARELSYPLALLFNKSLQFFIRPILEYADTVWDNIPIYLKDKIESIQIEAARVVTGATKLCSKSKLYNDTGWVSLSERRSRHKIIKFHDMFHDQAPNYLCSLVPQQLYQVYNCNTRRAFNVQNMNCRTTFYQNSFLPSVIREWNSLPQDVGCNPSKFILKNYINRDIKKVPTYYNTGCRKGQILHARLRLNCSGLNEHLFQKNIVLSSLCICGHVESSKHYLLECHNYRLIRTQTISTLPRYKIQTLLSGSELISDEENENIFRVVQSFILETGRFGS</sequence>
<dbReference type="Proteomes" id="UP000507470">
    <property type="component" value="Unassembled WGS sequence"/>
</dbReference>
<dbReference type="PANTHER" id="PTHR33395:SF22">
    <property type="entry name" value="REVERSE TRANSCRIPTASE DOMAIN-CONTAINING PROTEIN"/>
    <property type="match status" value="1"/>
</dbReference>
<protein>
    <submittedName>
        <fullName evidence="1">Uncharacterized protein</fullName>
    </submittedName>
</protein>